<keyword evidence="2" id="KW-1185">Reference proteome</keyword>
<sequence length="67" mass="7510">MGKKKRKKAKSASRDYNTLTTIWAPDYSEVWYGGWADVLNMAIDRKTVEIGGAEFVVINAGENEDLT</sequence>
<dbReference type="EMBL" id="WTYV01000006">
    <property type="protein sequence ID" value="MXO72881.1"/>
    <property type="molecule type" value="Genomic_DNA"/>
</dbReference>
<proteinExistence type="predicted"/>
<comment type="caution">
    <text evidence="1">The sequence shown here is derived from an EMBL/GenBank/DDBJ whole genome shotgun (WGS) entry which is preliminary data.</text>
</comment>
<evidence type="ECO:0000313" key="2">
    <source>
        <dbReference type="Proteomes" id="UP000466966"/>
    </source>
</evidence>
<evidence type="ECO:0000313" key="1">
    <source>
        <dbReference type="EMBL" id="MXO72881.1"/>
    </source>
</evidence>
<dbReference type="AlphaFoldDB" id="A0A844Z1L5"/>
<organism evidence="1 2">
    <name type="scientific">Alteraurantiacibacter buctensis</name>
    <dbReference type="NCBI Taxonomy" id="1503981"/>
    <lineage>
        <taxon>Bacteria</taxon>
        <taxon>Pseudomonadati</taxon>
        <taxon>Pseudomonadota</taxon>
        <taxon>Alphaproteobacteria</taxon>
        <taxon>Sphingomonadales</taxon>
        <taxon>Erythrobacteraceae</taxon>
        <taxon>Alteraurantiacibacter</taxon>
    </lineage>
</organism>
<dbReference type="OrthoDB" id="499313at2"/>
<dbReference type="RefSeq" id="WP_160772812.1">
    <property type="nucleotide sequence ID" value="NZ_WTYV01000006.1"/>
</dbReference>
<protein>
    <submittedName>
        <fullName evidence="1">Uncharacterized protein</fullName>
    </submittedName>
</protein>
<gene>
    <name evidence="1" type="ORF">GRI99_14710</name>
</gene>
<dbReference type="Proteomes" id="UP000466966">
    <property type="component" value="Unassembled WGS sequence"/>
</dbReference>
<reference evidence="1 2" key="1">
    <citation type="submission" date="2019-12" db="EMBL/GenBank/DDBJ databases">
        <title>Genomic-based taxomic classification of the family Erythrobacteraceae.</title>
        <authorList>
            <person name="Xu L."/>
        </authorList>
    </citation>
    <scope>NUCLEOTIDE SEQUENCE [LARGE SCALE GENOMIC DNA]</scope>
    <source>
        <strain evidence="1 2">M0322</strain>
    </source>
</reference>
<name>A0A844Z1L5_9SPHN</name>
<accession>A0A844Z1L5</accession>